<evidence type="ECO:0000313" key="1">
    <source>
        <dbReference type="EMBL" id="MDP9652095.1"/>
    </source>
</evidence>
<dbReference type="AlphaFoldDB" id="A0AB73IPZ3"/>
<organism evidence="1 2">
    <name type="scientific">Paraburkholderia caledonica</name>
    <dbReference type="NCBI Taxonomy" id="134536"/>
    <lineage>
        <taxon>Bacteria</taxon>
        <taxon>Pseudomonadati</taxon>
        <taxon>Pseudomonadota</taxon>
        <taxon>Betaproteobacteria</taxon>
        <taxon>Burkholderiales</taxon>
        <taxon>Burkholderiaceae</taxon>
        <taxon>Paraburkholderia</taxon>
    </lineage>
</organism>
<name>A0AB73IPZ3_9BURK</name>
<comment type="caution">
    <text evidence="1">The sequence shown here is derived from an EMBL/GenBank/DDBJ whole genome shotgun (WGS) entry which is preliminary data.</text>
</comment>
<evidence type="ECO:0008006" key="3">
    <source>
        <dbReference type="Google" id="ProtNLM"/>
    </source>
</evidence>
<reference evidence="1" key="1">
    <citation type="submission" date="2023-07" db="EMBL/GenBank/DDBJ databases">
        <title>Sorghum-associated microbial communities from plants grown in Nebraska, USA.</title>
        <authorList>
            <person name="Schachtman D."/>
        </authorList>
    </citation>
    <scope>NUCLEOTIDE SEQUENCE</scope>
    <source>
        <strain evidence="1">DS1061</strain>
    </source>
</reference>
<sequence length="154" mass="18388">MSDGNELPWRCFLCDEVFIDRDSAALHFGTSLMHEPACQIDIEKYRDMERQVERCNAEDSDVQREMYGMQYRHQFELRREEEKGYARGLRDQSAEILNWAVDRWNAEVLNRPMINVHRRTLDETWRQIVRQCGGDDEALLGPRHSTLIETRERE</sequence>
<dbReference type="Proteomes" id="UP001229486">
    <property type="component" value="Unassembled WGS sequence"/>
</dbReference>
<dbReference type="RefSeq" id="WP_392396557.1">
    <property type="nucleotide sequence ID" value="NZ_JAURTK010000077.1"/>
</dbReference>
<accession>A0AB73IPZ3</accession>
<dbReference type="EMBL" id="JAURTK010000077">
    <property type="protein sequence ID" value="MDP9652095.1"/>
    <property type="molecule type" value="Genomic_DNA"/>
</dbReference>
<evidence type="ECO:0000313" key="2">
    <source>
        <dbReference type="Proteomes" id="UP001229486"/>
    </source>
</evidence>
<protein>
    <recommendedName>
        <fullName evidence="3">C2H2-type domain-containing protein</fullName>
    </recommendedName>
</protein>
<gene>
    <name evidence="1" type="ORF">J2793_007575</name>
</gene>
<proteinExistence type="predicted"/>